<evidence type="ECO:0000256" key="1">
    <source>
        <dbReference type="ARBA" id="ARBA00004071"/>
    </source>
</evidence>
<dbReference type="GO" id="GO:0004560">
    <property type="term" value="F:alpha-L-fucosidase activity"/>
    <property type="evidence" value="ECO:0007669"/>
    <property type="project" value="UniProtKB-EC"/>
</dbReference>
<dbReference type="CAZy" id="GH29">
    <property type="family name" value="Glycoside Hydrolase Family 29"/>
</dbReference>
<reference evidence="9 10" key="1">
    <citation type="journal article" date="2009" name="Stand. Genomic Sci.">
        <title>Complete genome sequence of Beutenbergia cavernae type strain (HKI 0122).</title>
        <authorList>
            <person name="Land M."/>
            <person name="Pukall R."/>
            <person name="Abt B."/>
            <person name="Goker M."/>
            <person name="Rohde M."/>
            <person name="Glavina Del Rio T."/>
            <person name="Tice H."/>
            <person name="Copeland A."/>
            <person name="Cheng J.F."/>
            <person name="Lucas S."/>
            <person name="Chen F."/>
            <person name="Nolan M."/>
            <person name="Bruce D."/>
            <person name="Goodwin L."/>
            <person name="Pitluck S."/>
            <person name="Ivanova N."/>
            <person name="Mavromatis K."/>
            <person name="Ovchinnikova G."/>
            <person name="Pati A."/>
            <person name="Chen A."/>
            <person name="Palaniappan K."/>
            <person name="Hauser L."/>
            <person name="Chang Y.J."/>
            <person name="Jefferies C.C."/>
            <person name="Saunders E."/>
            <person name="Brettin T."/>
            <person name="Detter J.C."/>
            <person name="Han C."/>
            <person name="Chain P."/>
            <person name="Bristow J."/>
            <person name="Eisen J.A."/>
            <person name="Markowitz V."/>
            <person name="Hugenholtz P."/>
            <person name="Kyrpides N.C."/>
            <person name="Klenk H.P."/>
            <person name="Lapidus A."/>
        </authorList>
    </citation>
    <scope>NUCLEOTIDE SEQUENCE [LARGE SCALE GENOMIC DNA]</scope>
    <source>
        <strain evidence="10">ATCC BAA-8 / DSM 12333 / NBRC 16432</strain>
    </source>
</reference>
<dbReference type="OrthoDB" id="5526311at2"/>
<dbReference type="GO" id="GO:0016139">
    <property type="term" value="P:glycoside catabolic process"/>
    <property type="evidence" value="ECO:0007669"/>
    <property type="project" value="TreeGrafter"/>
</dbReference>
<name>C5C2L9_BEUC1</name>
<dbReference type="SUPFAM" id="SSF51445">
    <property type="entry name" value="(Trans)glycosidases"/>
    <property type="match status" value="1"/>
</dbReference>
<protein>
    <recommendedName>
        <fullName evidence="3">alpha-L-fucosidase</fullName>
        <ecNumber evidence="3">3.2.1.51</ecNumber>
    </recommendedName>
</protein>
<dbReference type="GO" id="GO:0006004">
    <property type="term" value="P:fucose metabolic process"/>
    <property type="evidence" value="ECO:0007669"/>
    <property type="project" value="InterPro"/>
</dbReference>
<dbReference type="STRING" id="471853.Bcav_1447"/>
<evidence type="ECO:0000256" key="4">
    <source>
        <dbReference type="ARBA" id="ARBA00022729"/>
    </source>
</evidence>
<comment type="similarity">
    <text evidence="2">Belongs to the glycosyl hydrolase 29 family.</text>
</comment>
<evidence type="ECO:0000256" key="2">
    <source>
        <dbReference type="ARBA" id="ARBA00007951"/>
    </source>
</evidence>
<dbReference type="InterPro" id="IPR000933">
    <property type="entry name" value="Glyco_hydro_29"/>
</dbReference>
<dbReference type="SMART" id="SM00812">
    <property type="entry name" value="Alpha_L_fucos"/>
    <property type="match status" value="1"/>
</dbReference>
<evidence type="ECO:0000313" key="10">
    <source>
        <dbReference type="Proteomes" id="UP000007962"/>
    </source>
</evidence>
<dbReference type="Gene3D" id="3.20.20.80">
    <property type="entry name" value="Glycosidases"/>
    <property type="match status" value="1"/>
</dbReference>
<feature type="region of interest" description="Disordered" evidence="7">
    <location>
        <begin position="389"/>
        <end position="410"/>
    </location>
</feature>
<evidence type="ECO:0000256" key="3">
    <source>
        <dbReference type="ARBA" id="ARBA00012662"/>
    </source>
</evidence>
<keyword evidence="4" id="KW-0732">Signal</keyword>
<comment type="function">
    <text evidence="1">Alpha-L-fucosidase is responsible for hydrolyzing the alpha-1,6-linked fucose joined to the reducing-end N-acetylglucosamine of the carbohydrate moieties of glycoproteins.</text>
</comment>
<keyword evidence="5 9" id="KW-0378">Hydrolase</keyword>
<feature type="domain" description="Glycoside hydrolase family 29 N-terminal" evidence="8">
    <location>
        <begin position="43"/>
        <end position="300"/>
    </location>
</feature>
<dbReference type="RefSeq" id="WP_015881945.1">
    <property type="nucleotide sequence ID" value="NC_012669.1"/>
</dbReference>
<dbReference type="InterPro" id="IPR057739">
    <property type="entry name" value="Glyco_hydro_29_N"/>
</dbReference>
<dbReference type="eggNOG" id="COG3669">
    <property type="taxonomic scope" value="Bacteria"/>
</dbReference>
<dbReference type="PANTHER" id="PTHR10030">
    <property type="entry name" value="ALPHA-L-FUCOSIDASE"/>
    <property type="match status" value="1"/>
</dbReference>
<dbReference type="AlphaFoldDB" id="C5C2L9"/>
<dbReference type="InterPro" id="IPR017853">
    <property type="entry name" value="GH"/>
</dbReference>
<evidence type="ECO:0000256" key="5">
    <source>
        <dbReference type="ARBA" id="ARBA00022801"/>
    </source>
</evidence>
<keyword evidence="6 9" id="KW-0326">Glycosidase</keyword>
<dbReference type="PRINTS" id="PR00741">
    <property type="entry name" value="GLHYDRLASE29"/>
</dbReference>
<feature type="compositionally biased region" description="Basic and acidic residues" evidence="7">
    <location>
        <begin position="401"/>
        <end position="410"/>
    </location>
</feature>
<proteinExistence type="inferred from homology"/>
<dbReference type="HOGENOM" id="CLU_002934_7_1_11"/>
<keyword evidence="10" id="KW-1185">Reference proteome</keyword>
<dbReference type="EC" id="3.2.1.51" evidence="3"/>
<sequence>MSAATPVPTPEQLAWQRLEVGAFFHVGVNTFAGLEWSDGTLAPETFAPTDLDAGGWLDVAVAGGARYAILTAKHHDGFCLWPTETTDYSVASSPWRGGDGDLVREFVDACRERGVLPGLYLSPWDRHDPRYPDPAAYMDVYVAQLTELCTRYGPLVEIWFDGAGSEGYTYDWSRIMGVVREHQPQAMVFNMGTPTIRWVGNEDGLAADPVEYVVADTRTSNYTADTVGLARAAYLPPECDVSVRRGWFWSADDEPKTLEHLLGIYYRSVGLGANLLLNVPPDARGRIDPADDAVVRAFGAEVRRRFSTPVDLESSTSVDHLRLHEDLTHGQRVATHEIEARGAVVARGLTVGAGRLHVLAEPVPARELRIRVTGQGAALAGVEAFATGHTSAPDVPADYRAPTERPDAVV</sequence>
<dbReference type="KEGG" id="bcv:Bcav_1447"/>
<evidence type="ECO:0000256" key="6">
    <source>
        <dbReference type="ARBA" id="ARBA00023295"/>
    </source>
</evidence>
<gene>
    <name evidence="9" type="ordered locus">Bcav_1447</name>
</gene>
<dbReference type="Pfam" id="PF01120">
    <property type="entry name" value="Alpha_L_fucos"/>
    <property type="match status" value="1"/>
</dbReference>
<evidence type="ECO:0000259" key="8">
    <source>
        <dbReference type="Pfam" id="PF01120"/>
    </source>
</evidence>
<evidence type="ECO:0000313" key="9">
    <source>
        <dbReference type="EMBL" id="ACQ79705.1"/>
    </source>
</evidence>
<dbReference type="GO" id="GO:0005764">
    <property type="term" value="C:lysosome"/>
    <property type="evidence" value="ECO:0007669"/>
    <property type="project" value="TreeGrafter"/>
</dbReference>
<dbReference type="Proteomes" id="UP000007962">
    <property type="component" value="Chromosome"/>
</dbReference>
<dbReference type="EMBL" id="CP001618">
    <property type="protein sequence ID" value="ACQ79705.1"/>
    <property type="molecule type" value="Genomic_DNA"/>
</dbReference>
<accession>C5C2L9</accession>
<organism evidence="9 10">
    <name type="scientific">Beutenbergia cavernae (strain ATCC BAA-8 / DSM 12333 / CCUG 43141 / JCM 11478 / NBRC 16432 / NCIMB 13614 / HKI 0122)</name>
    <dbReference type="NCBI Taxonomy" id="471853"/>
    <lineage>
        <taxon>Bacteria</taxon>
        <taxon>Bacillati</taxon>
        <taxon>Actinomycetota</taxon>
        <taxon>Actinomycetes</taxon>
        <taxon>Micrococcales</taxon>
        <taxon>Beutenbergiaceae</taxon>
        <taxon>Beutenbergia</taxon>
    </lineage>
</organism>
<evidence type="ECO:0000256" key="7">
    <source>
        <dbReference type="SAM" id="MobiDB-lite"/>
    </source>
</evidence>
<dbReference type="Gene3D" id="2.60.120.260">
    <property type="entry name" value="Galactose-binding domain-like"/>
    <property type="match status" value="1"/>
</dbReference>
<dbReference type="InterPro" id="IPR016286">
    <property type="entry name" value="FUC_metazoa-typ"/>
</dbReference>
<dbReference type="PANTHER" id="PTHR10030:SF37">
    <property type="entry name" value="ALPHA-L-FUCOSIDASE-RELATED"/>
    <property type="match status" value="1"/>
</dbReference>